<protein>
    <recommendedName>
        <fullName evidence="8">VIT family protein</fullName>
    </recommendedName>
</protein>
<feature type="transmembrane region" description="Helical" evidence="5">
    <location>
        <begin position="118"/>
        <end position="138"/>
    </location>
</feature>
<evidence type="ECO:0000313" key="7">
    <source>
        <dbReference type="Proteomes" id="UP000229112"/>
    </source>
</evidence>
<evidence type="ECO:0000256" key="5">
    <source>
        <dbReference type="SAM" id="Phobius"/>
    </source>
</evidence>
<dbReference type="Proteomes" id="UP000229112">
    <property type="component" value="Unassembled WGS sequence"/>
</dbReference>
<comment type="subcellular location">
    <subcellularLocation>
        <location evidence="1">Endomembrane system</location>
        <topology evidence="1">Multi-pass membrane protein</topology>
    </subcellularLocation>
</comment>
<dbReference type="InterPro" id="IPR008217">
    <property type="entry name" value="Ccc1_fam"/>
</dbReference>
<feature type="transmembrane region" description="Helical" evidence="5">
    <location>
        <begin position="89"/>
        <end position="112"/>
    </location>
</feature>
<name>A0A2M6WJY1_9BACT</name>
<evidence type="ECO:0000256" key="1">
    <source>
        <dbReference type="ARBA" id="ARBA00004127"/>
    </source>
</evidence>
<keyword evidence="4 5" id="KW-0472">Membrane</keyword>
<proteinExistence type="predicted"/>
<feature type="transmembrane region" description="Helical" evidence="5">
    <location>
        <begin position="150"/>
        <end position="173"/>
    </location>
</feature>
<dbReference type="EMBL" id="PFAY01000012">
    <property type="protein sequence ID" value="PIT93108.1"/>
    <property type="molecule type" value="Genomic_DNA"/>
</dbReference>
<dbReference type="GO" id="GO:0030026">
    <property type="term" value="P:intracellular manganese ion homeostasis"/>
    <property type="evidence" value="ECO:0007669"/>
    <property type="project" value="InterPro"/>
</dbReference>
<organism evidence="6 7">
    <name type="scientific">Candidatus Harrisonbacteria bacterium CG10_big_fil_rev_8_21_14_0_10_38_8</name>
    <dbReference type="NCBI Taxonomy" id="1974582"/>
    <lineage>
        <taxon>Bacteria</taxon>
        <taxon>Candidatus Harrisoniibacteriota</taxon>
    </lineage>
</organism>
<accession>A0A2M6WJY1</accession>
<evidence type="ECO:0008006" key="8">
    <source>
        <dbReference type="Google" id="ProtNLM"/>
    </source>
</evidence>
<dbReference type="GO" id="GO:0005384">
    <property type="term" value="F:manganese ion transmembrane transporter activity"/>
    <property type="evidence" value="ECO:0007669"/>
    <property type="project" value="InterPro"/>
</dbReference>
<feature type="transmembrane region" description="Helical" evidence="5">
    <location>
        <begin position="46"/>
        <end position="68"/>
    </location>
</feature>
<dbReference type="Pfam" id="PF01988">
    <property type="entry name" value="VIT1"/>
    <property type="match status" value="2"/>
</dbReference>
<dbReference type="GO" id="GO:0012505">
    <property type="term" value="C:endomembrane system"/>
    <property type="evidence" value="ECO:0007669"/>
    <property type="project" value="UniProtKB-SubCell"/>
</dbReference>
<keyword evidence="2 5" id="KW-0812">Transmembrane</keyword>
<evidence type="ECO:0000313" key="6">
    <source>
        <dbReference type="EMBL" id="PIT93108.1"/>
    </source>
</evidence>
<reference evidence="7" key="1">
    <citation type="submission" date="2017-09" db="EMBL/GenBank/DDBJ databases">
        <title>Depth-based differentiation of microbial function through sediment-hosted aquifers and enrichment of novel symbionts in the deep terrestrial subsurface.</title>
        <authorList>
            <person name="Probst A.J."/>
            <person name="Ladd B."/>
            <person name="Jarett J.K."/>
            <person name="Geller-Mcgrath D.E."/>
            <person name="Sieber C.M.K."/>
            <person name="Emerson J.B."/>
            <person name="Anantharaman K."/>
            <person name="Thomas B.C."/>
            <person name="Malmstrom R."/>
            <person name="Stieglmeier M."/>
            <person name="Klingl A."/>
            <person name="Woyke T."/>
            <person name="Ryan C.M."/>
            <person name="Banfield J.F."/>
        </authorList>
    </citation>
    <scope>NUCLEOTIDE SEQUENCE [LARGE SCALE GENOMIC DNA]</scope>
</reference>
<evidence type="ECO:0000256" key="4">
    <source>
        <dbReference type="ARBA" id="ARBA00023136"/>
    </source>
</evidence>
<evidence type="ECO:0000256" key="2">
    <source>
        <dbReference type="ARBA" id="ARBA00022692"/>
    </source>
</evidence>
<dbReference type="PANTHER" id="PTHR31851">
    <property type="entry name" value="FE(2+)/MN(2+) TRANSPORTER PCL1"/>
    <property type="match status" value="1"/>
</dbReference>
<dbReference type="AlphaFoldDB" id="A0A2M6WJY1"/>
<sequence>MNDKTQQEKRRFMAFIRNFVYGVEDSLVSTVGLLSGVAISDISKSSLLLTGVVLIFVEAFSMSVGSYLSEFSAEEYMKQSGDEHSEHSFKASLIMFFSYFVSGFIPLAPYLILERTPAFIWSIALSIVALFILGIITTKFSKENMIKSGLRMAIVGGVAIGLGVMIGKAFLAII</sequence>
<gene>
    <name evidence="6" type="ORF">COU06_01760</name>
</gene>
<keyword evidence="3 5" id="KW-1133">Transmembrane helix</keyword>
<evidence type="ECO:0000256" key="3">
    <source>
        <dbReference type="ARBA" id="ARBA00022989"/>
    </source>
</evidence>
<dbReference type="CDD" id="cd01059">
    <property type="entry name" value="CCC1_like"/>
    <property type="match status" value="1"/>
</dbReference>
<comment type="caution">
    <text evidence="6">The sequence shown here is derived from an EMBL/GenBank/DDBJ whole genome shotgun (WGS) entry which is preliminary data.</text>
</comment>